<evidence type="ECO:0000256" key="3">
    <source>
        <dbReference type="ARBA" id="ARBA00022833"/>
    </source>
</evidence>
<keyword evidence="3" id="KW-0862">Zinc</keyword>
<dbReference type="GO" id="GO:0008270">
    <property type="term" value="F:zinc ion binding"/>
    <property type="evidence" value="ECO:0007669"/>
    <property type="project" value="UniProtKB-KW"/>
</dbReference>
<dbReference type="Pfam" id="PF01753">
    <property type="entry name" value="zf-MYND"/>
    <property type="match status" value="1"/>
</dbReference>
<feature type="domain" description="MYND-type" evidence="5">
    <location>
        <begin position="213"/>
        <end position="249"/>
    </location>
</feature>
<evidence type="ECO:0000256" key="4">
    <source>
        <dbReference type="PROSITE-ProRule" id="PRU00134"/>
    </source>
</evidence>
<evidence type="ECO:0000256" key="2">
    <source>
        <dbReference type="ARBA" id="ARBA00022771"/>
    </source>
</evidence>
<dbReference type="Gene3D" id="6.10.140.2220">
    <property type="match status" value="1"/>
</dbReference>
<proteinExistence type="predicted"/>
<accession>A0AAW1NRH2</accession>
<dbReference type="EMBL" id="JALJOQ010000174">
    <property type="protein sequence ID" value="KAK9791605.1"/>
    <property type="molecule type" value="Genomic_DNA"/>
</dbReference>
<keyword evidence="2 4" id="KW-0863">Zinc-finger</keyword>
<name>A0AAW1NRH2_9CHLO</name>
<sequence>MDKSDTRSLETLLDRALAKAHGLPSPLRPAPKLNPGLMPEHPPDTKVWKAFVPDDGDHQDNTFWRYRGFVMSLILQHMGKSPRVIVQDDAPLLTIILRIRGLKVTPTGAFLLEVEYNCVTRHQLDADAQAQFQSLIDQGNACNEGAPLSMRTMDAMMIQHVLSANANRLHPEYKQHVRKAWGLDKGVMDVSFFVPAAPLTNEQLKSLQLRCAHSTCGLPAHLKCSRCQEERYCSQACQTAHWQRHRAQCHAKPPAR</sequence>
<keyword evidence="1" id="KW-0479">Metal-binding</keyword>
<dbReference type="InterPro" id="IPR002893">
    <property type="entry name" value="Znf_MYND"/>
</dbReference>
<evidence type="ECO:0000313" key="7">
    <source>
        <dbReference type="Proteomes" id="UP001465755"/>
    </source>
</evidence>
<evidence type="ECO:0000256" key="1">
    <source>
        <dbReference type="ARBA" id="ARBA00022723"/>
    </source>
</evidence>
<gene>
    <name evidence="6" type="ORF">WJX73_006455</name>
</gene>
<organism evidence="6 7">
    <name type="scientific">Symbiochloris irregularis</name>
    <dbReference type="NCBI Taxonomy" id="706552"/>
    <lineage>
        <taxon>Eukaryota</taxon>
        <taxon>Viridiplantae</taxon>
        <taxon>Chlorophyta</taxon>
        <taxon>core chlorophytes</taxon>
        <taxon>Trebouxiophyceae</taxon>
        <taxon>Trebouxiales</taxon>
        <taxon>Trebouxiaceae</taxon>
        <taxon>Symbiochloris</taxon>
    </lineage>
</organism>
<evidence type="ECO:0000259" key="5">
    <source>
        <dbReference type="PROSITE" id="PS50865"/>
    </source>
</evidence>
<reference evidence="6 7" key="1">
    <citation type="journal article" date="2024" name="Nat. Commun.">
        <title>Phylogenomics reveals the evolutionary origins of lichenization in chlorophyte algae.</title>
        <authorList>
            <person name="Puginier C."/>
            <person name="Libourel C."/>
            <person name="Otte J."/>
            <person name="Skaloud P."/>
            <person name="Haon M."/>
            <person name="Grisel S."/>
            <person name="Petersen M."/>
            <person name="Berrin J.G."/>
            <person name="Delaux P.M."/>
            <person name="Dal Grande F."/>
            <person name="Keller J."/>
        </authorList>
    </citation>
    <scope>NUCLEOTIDE SEQUENCE [LARGE SCALE GENOMIC DNA]</scope>
    <source>
        <strain evidence="6 7">SAG 2036</strain>
    </source>
</reference>
<dbReference type="SUPFAM" id="SSF144232">
    <property type="entry name" value="HIT/MYND zinc finger-like"/>
    <property type="match status" value="1"/>
</dbReference>
<protein>
    <recommendedName>
        <fullName evidence="5">MYND-type domain-containing protein</fullName>
    </recommendedName>
</protein>
<dbReference type="Proteomes" id="UP001465755">
    <property type="component" value="Unassembled WGS sequence"/>
</dbReference>
<comment type="caution">
    <text evidence="6">The sequence shown here is derived from an EMBL/GenBank/DDBJ whole genome shotgun (WGS) entry which is preliminary data.</text>
</comment>
<dbReference type="AlphaFoldDB" id="A0AAW1NRH2"/>
<dbReference type="PROSITE" id="PS50865">
    <property type="entry name" value="ZF_MYND_2"/>
    <property type="match status" value="1"/>
</dbReference>
<evidence type="ECO:0000313" key="6">
    <source>
        <dbReference type="EMBL" id="KAK9791605.1"/>
    </source>
</evidence>
<keyword evidence="7" id="KW-1185">Reference proteome</keyword>